<name>W2CJ67_9BACT</name>
<dbReference type="EMBL" id="AYYE01001170">
    <property type="protein sequence ID" value="ETK06536.1"/>
    <property type="molecule type" value="Genomic_DNA"/>
</dbReference>
<dbReference type="Proteomes" id="UP000034982">
    <property type="component" value="Unassembled WGS sequence"/>
</dbReference>
<reference evidence="1 2" key="1">
    <citation type="submission" date="2013-11" db="EMBL/GenBank/DDBJ databases">
        <title>Single cell genomics of uncultured Tannerella BU063 (oral taxon 286).</title>
        <authorList>
            <person name="Beall C.J."/>
            <person name="Campbell A.G."/>
            <person name="Griffen A.L."/>
            <person name="Podar M."/>
            <person name="Leys E.J."/>
        </authorList>
    </citation>
    <scope>NUCLEOTIDE SEQUENCE [LARGE SCALE GENOMIC DNA]</scope>
    <source>
        <strain evidence="1">Cell 1/3</strain>
    </source>
</reference>
<dbReference type="AlphaFoldDB" id="W2CJ67"/>
<evidence type="ECO:0000313" key="1">
    <source>
        <dbReference type="EMBL" id="ETK06536.1"/>
    </source>
</evidence>
<proteinExistence type="predicted"/>
<organism evidence="1 2">
    <name type="scientific">Tannerella sp. oral taxon BU063 isolate Cell 1/3</name>
    <dbReference type="NCBI Taxonomy" id="1411022"/>
    <lineage>
        <taxon>Bacteria</taxon>
        <taxon>Pseudomonadati</taxon>
        <taxon>Bacteroidota</taxon>
        <taxon>Bacteroidia</taxon>
        <taxon>Bacteroidales</taxon>
        <taxon>Tannerellaceae</taxon>
        <taxon>Tannerella</taxon>
    </lineage>
</organism>
<evidence type="ECO:0000313" key="2">
    <source>
        <dbReference type="Proteomes" id="UP000034982"/>
    </source>
</evidence>
<protein>
    <recommendedName>
        <fullName evidence="3">Transposase</fullName>
    </recommendedName>
</protein>
<comment type="caution">
    <text evidence="1">The sequence shown here is derived from an EMBL/GenBank/DDBJ whole genome shotgun (WGS) entry which is preliminary data.</text>
</comment>
<gene>
    <name evidence="1" type="ORF">T230_11945</name>
</gene>
<accession>W2CJ67</accession>
<evidence type="ECO:0008006" key="3">
    <source>
        <dbReference type="Google" id="ProtNLM"/>
    </source>
</evidence>
<sequence length="206" mass="23904">MDAATHRILHFSFIYRKEHIEDYLVGIAYLKGQGIQVNGVISDGLSGLKKALAPIPYQYCQFHQVQRIRQLLTNHPKHPASIALKEICLQVTHSDKEQFTEMLSQWHKQWKAYLEEKTYSENGVSFIYTHRRLRAAYFGLTRHLDVLYTYQSFPELGLPNTNNALESLNASLKTKLRLHRGISRERKQRLIQSIIMSYDPCSIKGS</sequence>